<dbReference type="EMBL" id="OZ243562">
    <property type="protein sequence ID" value="CAN0497405.1"/>
    <property type="molecule type" value="Genomic_DNA"/>
</dbReference>
<dbReference type="Proteomes" id="UP001162501">
    <property type="component" value="Chromosome 34"/>
</dbReference>
<sequence>MPQPRGARCAASCHVCGPPTTASSSPPLARALRAASPLSQARARLRVGFGTGFALTFKAILPAQGVAEFGGPPKIDPLQTVARESFLTPRLLGPPEGGECGDASENRLLCFLLSWLPCRNREFPLELQ</sequence>
<protein>
    <submittedName>
        <fullName evidence="1">Uncharacterized protein</fullName>
    </submittedName>
</protein>
<name>A0ACB1MIM7_RANTA</name>
<reference evidence="1" key="1">
    <citation type="submission" date="2025-03" db="EMBL/GenBank/DDBJ databases">
        <authorList>
            <consortium name="ELIXIR-Norway"/>
            <consortium name="Elixir Norway"/>
        </authorList>
    </citation>
    <scope>NUCLEOTIDE SEQUENCE</scope>
</reference>
<evidence type="ECO:0000313" key="1">
    <source>
        <dbReference type="EMBL" id="CAN0497405.1"/>
    </source>
</evidence>
<accession>A0ACB1MIM7</accession>
<proteinExistence type="predicted"/>
<gene>
    <name evidence="1" type="ORF">MRATA1EN22A_LOCUS21999</name>
</gene>
<organism evidence="1 2">
    <name type="scientific">Rangifer tarandus platyrhynchus</name>
    <name type="common">Svalbard reindeer</name>
    <dbReference type="NCBI Taxonomy" id="3082113"/>
    <lineage>
        <taxon>Eukaryota</taxon>
        <taxon>Metazoa</taxon>
        <taxon>Chordata</taxon>
        <taxon>Craniata</taxon>
        <taxon>Vertebrata</taxon>
        <taxon>Euteleostomi</taxon>
        <taxon>Mammalia</taxon>
        <taxon>Eutheria</taxon>
        <taxon>Laurasiatheria</taxon>
        <taxon>Artiodactyla</taxon>
        <taxon>Ruminantia</taxon>
        <taxon>Pecora</taxon>
        <taxon>Cervidae</taxon>
        <taxon>Odocoileinae</taxon>
        <taxon>Rangifer</taxon>
    </lineage>
</organism>
<evidence type="ECO:0000313" key="2">
    <source>
        <dbReference type="Proteomes" id="UP001162501"/>
    </source>
</evidence>